<evidence type="ECO:0000256" key="3">
    <source>
        <dbReference type="ARBA" id="ARBA00022801"/>
    </source>
</evidence>
<dbReference type="InterPro" id="IPR029063">
    <property type="entry name" value="SAM-dependent_MTases_sf"/>
</dbReference>
<dbReference type="InterPro" id="IPR027417">
    <property type="entry name" value="P-loop_NTPase"/>
</dbReference>
<keyword evidence="3" id="KW-0378">Hydrolase</keyword>
<evidence type="ECO:0000313" key="12">
    <source>
        <dbReference type="Proteomes" id="UP000601435"/>
    </source>
</evidence>
<evidence type="ECO:0000256" key="4">
    <source>
        <dbReference type="ARBA" id="ARBA00022806"/>
    </source>
</evidence>
<dbReference type="InterPro" id="IPR014014">
    <property type="entry name" value="RNA_helicase_DEAD_Q_motif"/>
</dbReference>
<dbReference type="InterPro" id="IPR014001">
    <property type="entry name" value="Helicase_ATP-bd"/>
</dbReference>
<dbReference type="SUPFAM" id="SSF53335">
    <property type="entry name" value="S-adenosyl-L-methionine-dependent methyltransferases"/>
    <property type="match status" value="1"/>
</dbReference>
<proteinExistence type="predicted"/>
<comment type="caution">
    <text evidence="11">The sequence shown here is derived from an EMBL/GenBank/DDBJ whole genome shotgun (WGS) entry which is preliminary data.</text>
</comment>
<dbReference type="PROSITE" id="PS51194">
    <property type="entry name" value="HELICASE_CTER"/>
    <property type="match status" value="1"/>
</dbReference>
<dbReference type="Gene3D" id="3.40.50.150">
    <property type="entry name" value="Vaccinia Virus protein VP39"/>
    <property type="match status" value="1"/>
</dbReference>
<dbReference type="OrthoDB" id="418338at2759"/>
<gene>
    <name evidence="11" type="primary">DBP2</name>
    <name evidence="11" type="ORF">SNEC2469_LOCUS879</name>
</gene>
<dbReference type="InterPro" id="IPR011545">
    <property type="entry name" value="DEAD/DEAH_box_helicase_dom"/>
</dbReference>
<evidence type="ECO:0000256" key="5">
    <source>
        <dbReference type="ARBA" id="ARBA00022840"/>
    </source>
</evidence>
<evidence type="ECO:0000313" key="11">
    <source>
        <dbReference type="EMBL" id="CAE7185401.1"/>
    </source>
</evidence>
<dbReference type="GO" id="GO:0005524">
    <property type="term" value="F:ATP binding"/>
    <property type="evidence" value="ECO:0007669"/>
    <property type="project" value="UniProtKB-KW"/>
</dbReference>
<feature type="domain" description="Helicase C-terminal" evidence="9">
    <location>
        <begin position="704"/>
        <end position="871"/>
    </location>
</feature>
<dbReference type="EMBL" id="CAJNJA010005200">
    <property type="protein sequence ID" value="CAE7185401.1"/>
    <property type="molecule type" value="Genomic_DNA"/>
</dbReference>
<evidence type="ECO:0000256" key="6">
    <source>
        <dbReference type="PROSITE-ProRule" id="PRU00552"/>
    </source>
</evidence>
<dbReference type="CDD" id="cd00268">
    <property type="entry name" value="DEADc"/>
    <property type="match status" value="1"/>
</dbReference>
<feature type="region of interest" description="Disordered" evidence="7">
    <location>
        <begin position="876"/>
        <end position="906"/>
    </location>
</feature>
<keyword evidence="12" id="KW-1185">Reference proteome</keyword>
<feature type="domain" description="Helicase ATP-binding" evidence="8">
    <location>
        <begin position="447"/>
        <end position="660"/>
    </location>
</feature>
<evidence type="ECO:0000256" key="2">
    <source>
        <dbReference type="ARBA" id="ARBA00022741"/>
    </source>
</evidence>
<dbReference type="SMART" id="SM00487">
    <property type="entry name" value="DEXDc"/>
    <property type="match status" value="1"/>
</dbReference>
<dbReference type="EC" id="3.6.4.13" evidence="1"/>
<evidence type="ECO:0000256" key="1">
    <source>
        <dbReference type="ARBA" id="ARBA00012552"/>
    </source>
</evidence>
<dbReference type="Proteomes" id="UP000601435">
    <property type="component" value="Unassembled WGS sequence"/>
</dbReference>
<dbReference type="GO" id="GO:0008757">
    <property type="term" value="F:S-adenosylmethionine-dependent methyltransferase activity"/>
    <property type="evidence" value="ECO:0007669"/>
    <property type="project" value="InterPro"/>
</dbReference>
<dbReference type="AlphaFoldDB" id="A0A812ITD4"/>
<evidence type="ECO:0000259" key="10">
    <source>
        <dbReference type="PROSITE" id="PS51195"/>
    </source>
</evidence>
<feature type="domain" description="DEAD-box RNA helicase Q" evidence="10">
    <location>
        <begin position="416"/>
        <end position="444"/>
    </location>
</feature>
<dbReference type="InterPro" id="IPR044742">
    <property type="entry name" value="DEAD/DEAH_RhlB"/>
</dbReference>
<dbReference type="CDD" id="cd18787">
    <property type="entry name" value="SF2_C_DEAD"/>
    <property type="match status" value="1"/>
</dbReference>
<keyword evidence="5" id="KW-0067">ATP-binding</keyword>
<dbReference type="Pfam" id="PF08241">
    <property type="entry name" value="Methyltransf_11"/>
    <property type="match status" value="1"/>
</dbReference>
<dbReference type="InterPro" id="IPR001650">
    <property type="entry name" value="Helicase_C-like"/>
</dbReference>
<dbReference type="PROSITE" id="PS51192">
    <property type="entry name" value="HELICASE_ATP_BIND_1"/>
    <property type="match status" value="1"/>
</dbReference>
<keyword evidence="4" id="KW-0347">Helicase</keyword>
<dbReference type="CDD" id="cd02440">
    <property type="entry name" value="AdoMet_MTases"/>
    <property type="match status" value="1"/>
</dbReference>
<name>A0A812ITD4_9DINO</name>
<accession>A0A812ITD4</accession>
<dbReference type="Gene3D" id="3.40.50.300">
    <property type="entry name" value="P-loop containing nucleotide triphosphate hydrolases"/>
    <property type="match status" value="2"/>
</dbReference>
<feature type="non-terminal residue" evidence="11">
    <location>
        <position position="960"/>
    </location>
</feature>
<protein>
    <recommendedName>
        <fullName evidence="1">RNA helicase</fullName>
        <ecNumber evidence="1">3.6.4.13</ecNumber>
    </recommendedName>
</protein>
<dbReference type="InterPro" id="IPR013216">
    <property type="entry name" value="Methyltransf_11"/>
</dbReference>
<dbReference type="PROSITE" id="PS51195">
    <property type="entry name" value="Q_MOTIF"/>
    <property type="match status" value="1"/>
</dbReference>
<dbReference type="Pfam" id="PF00271">
    <property type="entry name" value="Helicase_C"/>
    <property type="match status" value="1"/>
</dbReference>
<sequence>MARDAKRPLGWRTWRARAQVAHGHEAWDDKCWRTAAKAKGSLQRGTVFCAHVEDPLAWQRTGLYKYLVVAWDHRRDVYEAWEASGLHTRFFSEDEVSAGVALLEDVRQNEDMRSWWTDDDLPPLPPLEFCGGSVGSARWRSGPGRDTVFPPRVSGYKPYGTLELAGPLLFYLHSRRLKDEGFQNVVDIGAGHGRTAAWLTNAWGFQVRAFDVILPESPEFNVEMFDGRQLPLESKSVDCALFSFVLHHCRHFELQRALLQEAARVSRSWIAVCEDTPEEPIHWKGTRGHDHLGQFNSATDWMKMFNKIGLKLLRRGQLWQGPRKGPSPYFCARSFFILEVPADLCPLPATGPVGLSGCGCLPARGATPQQRELTDDERQGLLKAAMEDDPVGAEIIGDIRDRWLSCAQGGSETIFSTFSQLKLPSRVQRNLQLQGISRPSPVQRAAIPAALTGQDLVGVAATGSGKTLAYLLPLLLRILSAGTPTGAFGLVLLPTRELALQVAACAEALIGPGEQDGLGQTCSDGGGVDFEKQAGEELSRISVVSIWGGAPRWEQQHQLQHGRKWPECQLPGHAWVIAATPGRLLDLVCSEMDEGRHPLQSVRVLVLDEGDRMLEEGLGDQLDAVARRAAPLRQTLFFSATWCEDKVGKQAACFCRQIPVILRIGSGESAEDSLRQSALANRNIRQIVEVFDAEESEEEREERKLSRLLELLRLELVTSDKVDKDPDSESLQKALVFCTTKKFADGLVAKLSASGCPAVAVHGNKTQTERLQNLAAFASATLQAPRILVATDVLGRGIDLPNVTHVFVYDMPGCIEDYVHRIGRTARGLDGQGKSITFFEFTPCVPKLAEELAHHLADTAQHIPVELKRIVEEVASGSRAPGKKPRTSQGETNDQQTASFRADLATPEELGDWNAGGYRSWMIEMNALSARESKDTGWLVFGSAGVLHTDRGPGCWKLEE</sequence>
<organism evidence="11 12">
    <name type="scientific">Symbiodinium necroappetens</name>
    <dbReference type="NCBI Taxonomy" id="1628268"/>
    <lineage>
        <taxon>Eukaryota</taxon>
        <taxon>Sar</taxon>
        <taxon>Alveolata</taxon>
        <taxon>Dinophyceae</taxon>
        <taxon>Suessiales</taxon>
        <taxon>Symbiodiniaceae</taxon>
        <taxon>Symbiodinium</taxon>
    </lineage>
</organism>
<feature type="short sequence motif" description="Q motif" evidence="6">
    <location>
        <begin position="416"/>
        <end position="444"/>
    </location>
</feature>
<feature type="compositionally biased region" description="Polar residues" evidence="7">
    <location>
        <begin position="887"/>
        <end position="899"/>
    </location>
</feature>
<dbReference type="PANTHER" id="PTHR47958">
    <property type="entry name" value="ATP-DEPENDENT RNA HELICASE DBP3"/>
    <property type="match status" value="1"/>
</dbReference>
<evidence type="ECO:0000259" key="8">
    <source>
        <dbReference type="PROSITE" id="PS51192"/>
    </source>
</evidence>
<dbReference type="GO" id="GO:0003676">
    <property type="term" value="F:nucleic acid binding"/>
    <property type="evidence" value="ECO:0007669"/>
    <property type="project" value="InterPro"/>
</dbReference>
<reference evidence="11" key="1">
    <citation type="submission" date="2021-02" db="EMBL/GenBank/DDBJ databases">
        <authorList>
            <person name="Dougan E. K."/>
            <person name="Rhodes N."/>
            <person name="Thang M."/>
            <person name="Chan C."/>
        </authorList>
    </citation>
    <scope>NUCLEOTIDE SEQUENCE</scope>
</reference>
<dbReference type="GO" id="GO:0016787">
    <property type="term" value="F:hydrolase activity"/>
    <property type="evidence" value="ECO:0007669"/>
    <property type="project" value="UniProtKB-KW"/>
</dbReference>
<dbReference type="SMART" id="SM00490">
    <property type="entry name" value="HELICc"/>
    <property type="match status" value="1"/>
</dbReference>
<dbReference type="GO" id="GO:0003724">
    <property type="term" value="F:RNA helicase activity"/>
    <property type="evidence" value="ECO:0007669"/>
    <property type="project" value="UniProtKB-EC"/>
</dbReference>
<dbReference type="SUPFAM" id="SSF52540">
    <property type="entry name" value="P-loop containing nucleoside triphosphate hydrolases"/>
    <property type="match status" value="1"/>
</dbReference>
<keyword evidence="2" id="KW-0547">Nucleotide-binding</keyword>
<evidence type="ECO:0000259" key="9">
    <source>
        <dbReference type="PROSITE" id="PS51194"/>
    </source>
</evidence>
<evidence type="ECO:0000256" key="7">
    <source>
        <dbReference type="SAM" id="MobiDB-lite"/>
    </source>
</evidence>
<dbReference type="Pfam" id="PF00270">
    <property type="entry name" value="DEAD"/>
    <property type="match status" value="1"/>
</dbReference>